<reference evidence="3" key="1">
    <citation type="submission" date="2017-04" db="EMBL/GenBank/DDBJ databases">
        <authorList>
            <person name="Varghese N."/>
            <person name="Submissions S."/>
        </authorList>
    </citation>
    <scope>NUCLEOTIDE SEQUENCE [LARGE SCALE GENOMIC DNA]</scope>
    <source>
        <strain evidence="3">VDS</strain>
    </source>
</reference>
<evidence type="ECO:0000313" key="3">
    <source>
        <dbReference type="Proteomes" id="UP000193309"/>
    </source>
</evidence>
<sequence length="165" mass="19083">MSRRVLLGAALVVALLGAQLALLAWERSDPEQFGVRDRIPTTPSTSYTPAPTDEVEILSARPDYRELRHRVEDMRDRYREEPATTDEDYHRTFLYLLADQLGAMRFEANRGGTARQHERTLRERREKIEELERRYLNSEPLGSGMRIHRPDGTVFEHDGRPHTAG</sequence>
<keyword evidence="3" id="KW-1185">Reference proteome</keyword>
<accession>A0A1X7JS06</accession>
<name>A0A1X7JS06_9CORY</name>
<evidence type="ECO:0000256" key="1">
    <source>
        <dbReference type="SAM" id="MobiDB-lite"/>
    </source>
</evidence>
<organism evidence="2 3">
    <name type="scientific">Corynebacterium pollutisoli</name>
    <dbReference type="NCBI Taxonomy" id="1610489"/>
    <lineage>
        <taxon>Bacteria</taxon>
        <taxon>Bacillati</taxon>
        <taxon>Actinomycetota</taxon>
        <taxon>Actinomycetes</taxon>
        <taxon>Mycobacteriales</taxon>
        <taxon>Corynebacteriaceae</taxon>
        <taxon>Corynebacterium</taxon>
    </lineage>
</organism>
<gene>
    <name evidence="2" type="ORF">SAMN06295981_1920</name>
</gene>
<evidence type="ECO:0000313" key="2">
    <source>
        <dbReference type="EMBL" id="SMG31148.1"/>
    </source>
</evidence>
<proteinExistence type="predicted"/>
<protein>
    <submittedName>
        <fullName evidence="2">Uncharacterized protein</fullName>
    </submittedName>
</protein>
<dbReference type="STRING" id="1610489.SAMN06295981_1920"/>
<feature type="region of interest" description="Disordered" evidence="1">
    <location>
        <begin position="141"/>
        <end position="165"/>
    </location>
</feature>
<feature type="compositionally biased region" description="Basic and acidic residues" evidence="1">
    <location>
        <begin position="148"/>
        <end position="165"/>
    </location>
</feature>
<dbReference type="EMBL" id="FXAR01000006">
    <property type="protein sequence ID" value="SMG31148.1"/>
    <property type="molecule type" value="Genomic_DNA"/>
</dbReference>
<dbReference type="AlphaFoldDB" id="A0A1X7JS06"/>
<dbReference type="Proteomes" id="UP000193309">
    <property type="component" value="Unassembled WGS sequence"/>
</dbReference>
<dbReference type="RefSeq" id="WP_159449803.1">
    <property type="nucleotide sequence ID" value="NZ_FXAR01000006.1"/>
</dbReference>